<dbReference type="InterPro" id="IPR027417">
    <property type="entry name" value="P-loop_NTPase"/>
</dbReference>
<evidence type="ECO:0000313" key="4">
    <source>
        <dbReference type="Proteomes" id="UP000003240"/>
    </source>
</evidence>
<gene>
    <name evidence="3" type="ORF">ALO_12905</name>
</gene>
<dbReference type="InterPro" id="IPR034139">
    <property type="entry name" value="TOPRIM_OLD"/>
</dbReference>
<dbReference type="CDD" id="cd01026">
    <property type="entry name" value="TOPRIM_OLD"/>
    <property type="match status" value="1"/>
</dbReference>
<dbReference type="SUPFAM" id="SSF52540">
    <property type="entry name" value="P-loop containing nucleoside triphosphate hydrolases"/>
    <property type="match status" value="1"/>
</dbReference>
<dbReference type="PANTHER" id="PTHR43581">
    <property type="entry name" value="ATP/GTP PHOSPHATASE"/>
    <property type="match status" value="1"/>
</dbReference>
<proteinExistence type="predicted"/>
<sequence length="581" mass="68059">MNFESIKIENFRNFLDLELKLMNKNILFGLNDIGKTNFLCAIRFLLDRNYRRLGLADCDFFQKNISKTIRITLKIDIRDSNDDDTKKIYKYMRGAISSTTEFVYIQLIADYNKEKLCAEPKLYWGNDIENLEDIPSYQANYELDNIFNIVYIDSSIQLESAFRKYTREIFRDEKSLSEEEREKIKKTIEGLNGNIAKLANIKSLENEIKSQYQNYRNEKNLSIAIRSEIELDNIHSKLTPYICYESDKTYPTSGDGRRKILAYTLLSLENKKLEEKKINVFLIEELENHLHRSMQISLSHQLFTDKLYKHMFMTTHSSLLLGQMDNVNLIKLFKDGKTDGKSYSYRVPDEYKKLKQKLNQNLADAIYADFVLLVEGPSEKILFETIMQNKCSNYESFGGYILEVDGINFAEYYNVLKPLGIKVIVKTDNDLKLNEKKKEYNLLGLNRCLSLIGEDKICNTNNVDCKNFETNKKDIQRDIFDNRYKIECNLLRNNKIFISRIDLENDLYEIIPTKMDDLAKNTKKNAVDYLQSAKMINMIELCKTLKTRNINSIFELSKKKDSFVNSGITTIILPFNLPFKF</sequence>
<feature type="domain" description="Endonuclease GajA/Old nuclease/RecF-like AAA" evidence="1">
    <location>
        <begin position="1"/>
        <end position="318"/>
    </location>
</feature>
<dbReference type="InterPro" id="IPR041685">
    <property type="entry name" value="AAA_GajA/Old/RecF-like"/>
</dbReference>
<protein>
    <submittedName>
        <fullName evidence="3">SMC domain-containing protein</fullName>
    </submittedName>
</protein>
<dbReference type="Pfam" id="PF20469">
    <property type="entry name" value="OLD-like_TOPRIM"/>
    <property type="match status" value="1"/>
</dbReference>
<dbReference type="EMBL" id="AFGF01000110">
    <property type="protein sequence ID" value="EGO63463.1"/>
    <property type="molecule type" value="Genomic_DNA"/>
</dbReference>
<dbReference type="Gene3D" id="3.40.50.300">
    <property type="entry name" value="P-loop containing nucleotide triphosphate hydrolases"/>
    <property type="match status" value="1"/>
</dbReference>
<dbReference type="InterPro" id="IPR051396">
    <property type="entry name" value="Bact_Antivir_Def_Nuclease"/>
</dbReference>
<evidence type="ECO:0000259" key="2">
    <source>
        <dbReference type="Pfam" id="PF20469"/>
    </source>
</evidence>
<evidence type="ECO:0000313" key="3">
    <source>
        <dbReference type="EMBL" id="EGO63463.1"/>
    </source>
</evidence>
<dbReference type="eggNOG" id="COG3593">
    <property type="taxonomic scope" value="Bacteria"/>
</dbReference>
<reference evidence="3 4" key="1">
    <citation type="journal article" date="2011" name="EMBO J.">
        <title>Structural diversity of bacterial flagellar motors.</title>
        <authorList>
            <person name="Chen S."/>
            <person name="Beeby M."/>
            <person name="Murphy G.E."/>
            <person name="Leadbetter J.R."/>
            <person name="Hendrixson D.R."/>
            <person name="Briegel A."/>
            <person name="Li Z."/>
            <person name="Shi J."/>
            <person name="Tocheva E.I."/>
            <person name="Muller A."/>
            <person name="Dobro M.J."/>
            <person name="Jensen G.J."/>
        </authorList>
    </citation>
    <scope>NUCLEOTIDE SEQUENCE [LARGE SCALE GENOMIC DNA]</scope>
    <source>
        <strain evidence="3 4">DSM 6540</strain>
    </source>
</reference>
<accession>F7NKG7</accession>
<name>F7NKG7_9FIRM</name>
<dbReference type="RefSeq" id="WP_004096321.1">
    <property type="nucleotide sequence ID" value="NZ_AFGF01000110.1"/>
</dbReference>
<dbReference type="STRING" id="1009370.ALO_12905"/>
<feature type="domain" description="OLD protein-like TOPRIM" evidence="2">
    <location>
        <begin position="367"/>
        <end position="430"/>
    </location>
</feature>
<evidence type="ECO:0000259" key="1">
    <source>
        <dbReference type="Pfam" id="PF13175"/>
    </source>
</evidence>
<dbReference type="OrthoDB" id="1684914at2"/>
<comment type="caution">
    <text evidence="3">The sequence shown here is derived from an EMBL/GenBank/DDBJ whole genome shotgun (WGS) entry which is preliminary data.</text>
</comment>
<keyword evidence="4" id="KW-1185">Reference proteome</keyword>
<dbReference type="PANTHER" id="PTHR43581:SF4">
    <property type="entry name" value="ATP_GTP PHOSPHATASE"/>
    <property type="match status" value="1"/>
</dbReference>
<dbReference type="AlphaFoldDB" id="F7NKG7"/>
<dbReference type="Pfam" id="PF13175">
    <property type="entry name" value="AAA_15"/>
    <property type="match status" value="1"/>
</dbReference>
<organism evidence="3 4">
    <name type="scientific">Acetonema longum DSM 6540</name>
    <dbReference type="NCBI Taxonomy" id="1009370"/>
    <lineage>
        <taxon>Bacteria</taxon>
        <taxon>Bacillati</taxon>
        <taxon>Bacillota</taxon>
        <taxon>Negativicutes</taxon>
        <taxon>Acetonemataceae</taxon>
        <taxon>Acetonema</taxon>
    </lineage>
</organism>
<dbReference type="Proteomes" id="UP000003240">
    <property type="component" value="Unassembled WGS sequence"/>
</dbReference>